<dbReference type="Proteomes" id="UP000289537">
    <property type="component" value="Chromosome"/>
</dbReference>
<dbReference type="PANTHER" id="PTHR30221:SF1">
    <property type="entry name" value="SMALL-CONDUCTANCE MECHANOSENSITIVE CHANNEL"/>
    <property type="match status" value="1"/>
</dbReference>
<comment type="subcellular location">
    <subcellularLocation>
        <location evidence="7">Cell inner membrane</location>
        <topology evidence="7">Multi-pass membrane protein</topology>
    </subcellularLocation>
    <subcellularLocation>
        <location evidence="1">Cell membrane</location>
        <topology evidence="1">Multi-pass membrane protein</topology>
    </subcellularLocation>
</comment>
<dbReference type="InterPro" id="IPR011014">
    <property type="entry name" value="MscS_channel_TM-2"/>
</dbReference>
<protein>
    <recommendedName>
        <fullName evidence="7">Small-conductance mechanosensitive channel</fullName>
    </recommendedName>
</protein>
<evidence type="ECO:0000256" key="4">
    <source>
        <dbReference type="ARBA" id="ARBA00022692"/>
    </source>
</evidence>
<keyword evidence="7" id="KW-0407">Ion channel</keyword>
<dbReference type="SUPFAM" id="SSF50182">
    <property type="entry name" value="Sm-like ribonucleoproteins"/>
    <property type="match status" value="1"/>
</dbReference>
<evidence type="ECO:0000313" key="12">
    <source>
        <dbReference type="Proteomes" id="UP000289537"/>
    </source>
</evidence>
<dbReference type="InterPro" id="IPR049142">
    <property type="entry name" value="MS_channel_1st"/>
</dbReference>
<name>A0A2Z5T8J0_9GAMM</name>
<dbReference type="InterPro" id="IPR010920">
    <property type="entry name" value="LSM_dom_sf"/>
</dbReference>
<gene>
    <name evidence="11" type="primary">mscS</name>
    <name evidence="11" type="ORF">NARRFE1_00030</name>
</gene>
<dbReference type="PANTHER" id="PTHR30221">
    <property type="entry name" value="SMALL-CONDUCTANCE MECHANOSENSITIVE CHANNEL"/>
    <property type="match status" value="1"/>
</dbReference>
<dbReference type="Pfam" id="PF21082">
    <property type="entry name" value="MS_channel_3rd"/>
    <property type="match status" value="1"/>
</dbReference>
<feature type="transmembrane region" description="Helical" evidence="7">
    <location>
        <begin position="95"/>
        <end position="124"/>
    </location>
</feature>
<feature type="transmembrane region" description="Helical" evidence="7">
    <location>
        <begin position="64"/>
        <end position="83"/>
    </location>
</feature>
<keyword evidence="7" id="KW-0406">Ion transport</keyword>
<dbReference type="KEGG" id="eor:NARRFE1_00030"/>
<keyword evidence="12" id="KW-1185">Reference proteome</keyword>
<dbReference type="RefSeq" id="WP_148708317.1">
    <property type="nucleotide sequence ID" value="NZ_AP018161.1"/>
</dbReference>
<evidence type="ECO:0000256" key="6">
    <source>
        <dbReference type="ARBA" id="ARBA00023136"/>
    </source>
</evidence>
<comment type="subunit">
    <text evidence="7">Homoheptamer.</text>
</comment>
<dbReference type="InterPro" id="IPR011066">
    <property type="entry name" value="MscS_channel_C_sf"/>
</dbReference>
<evidence type="ECO:0000256" key="1">
    <source>
        <dbReference type="ARBA" id="ARBA00004651"/>
    </source>
</evidence>
<dbReference type="OrthoDB" id="9809206at2"/>
<evidence type="ECO:0000256" key="7">
    <source>
        <dbReference type="RuleBase" id="RU369025"/>
    </source>
</evidence>
<comment type="similarity">
    <text evidence="2 7">Belongs to the MscS (TC 1.A.23) family.</text>
</comment>
<dbReference type="EMBL" id="AP018161">
    <property type="protein sequence ID" value="BBA84966.1"/>
    <property type="molecule type" value="Genomic_DNA"/>
</dbReference>
<keyword evidence="4 7" id="KW-0812">Transmembrane</keyword>
<feature type="domain" description="Mechanosensitive ion channel MscS" evidence="8">
    <location>
        <begin position="113"/>
        <end position="178"/>
    </location>
</feature>
<proteinExistence type="inferred from homology"/>
<feature type="transmembrane region" description="Helical" evidence="7">
    <location>
        <begin position="26"/>
        <end position="52"/>
    </location>
</feature>
<evidence type="ECO:0000259" key="8">
    <source>
        <dbReference type="Pfam" id="PF00924"/>
    </source>
</evidence>
<feature type="domain" description="Mechanosensitive ion channel transmembrane helices 2/3" evidence="10">
    <location>
        <begin position="70"/>
        <end position="111"/>
    </location>
</feature>
<keyword evidence="5 7" id="KW-1133">Transmembrane helix</keyword>
<keyword evidence="6 7" id="KW-0472">Membrane</keyword>
<evidence type="ECO:0000256" key="3">
    <source>
        <dbReference type="ARBA" id="ARBA00022475"/>
    </source>
</evidence>
<dbReference type="GO" id="GO:0008381">
    <property type="term" value="F:mechanosensitive monoatomic ion channel activity"/>
    <property type="evidence" value="ECO:0007669"/>
    <property type="project" value="InterPro"/>
</dbReference>
<dbReference type="SUPFAM" id="SSF82861">
    <property type="entry name" value="Mechanosensitive channel protein MscS (YggB), transmembrane region"/>
    <property type="match status" value="1"/>
</dbReference>
<dbReference type="InterPro" id="IPR049278">
    <property type="entry name" value="MS_channel_C"/>
</dbReference>
<dbReference type="InterPro" id="IPR023408">
    <property type="entry name" value="MscS_beta-dom_sf"/>
</dbReference>
<dbReference type="SUPFAM" id="SSF82689">
    <property type="entry name" value="Mechanosensitive channel protein MscS (YggB), C-terminal domain"/>
    <property type="match status" value="1"/>
</dbReference>
<dbReference type="Gene3D" id="2.30.30.60">
    <property type="match status" value="1"/>
</dbReference>
<evidence type="ECO:0000256" key="2">
    <source>
        <dbReference type="ARBA" id="ARBA00008017"/>
    </source>
</evidence>
<dbReference type="GO" id="GO:0005886">
    <property type="term" value="C:plasma membrane"/>
    <property type="evidence" value="ECO:0007669"/>
    <property type="project" value="UniProtKB-SubCell"/>
</dbReference>
<evidence type="ECO:0000259" key="9">
    <source>
        <dbReference type="Pfam" id="PF21082"/>
    </source>
</evidence>
<reference evidence="11 12" key="1">
    <citation type="journal article" date="2017" name="Proc. Natl. Acad. Sci. U.S.A.">
        <title>Small genome symbiont underlies cuticle hardness in beetles.</title>
        <authorList>
            <person name="Anbutsu H."/>
            <person name="Moriyama M."/>
            <person name="Nikoh N."/>
            <person name="Hosokawa T."/>
            <person name="Futahashi R."/>
            <person name="Tanahashi M."/>
            <person name="Meng X.Y."/>
            <person name="Kuriwada T."/>
            <person name="Mori N."/>
            <person name="Oshima K."/>
            <person name="Hattori M."/>
            <person name="Fujie M."/>
            <person name="Satoh N."/>
            <person name="Maeda T."/>
            <person name="Shigenobu S."/>
            <person name="Koga R."/>
            <person name="Fukatsu T."/>
        </authorList>
    </citation>
    <scope>NUCLEOTIDE SEQUENCE [LARGE SCALE GENOMIC DNA]</scope>
    <source>
        <strain evidence="11">NARRFE1</strain>
    </source>
</reference>
<comment type="function">
    <text evidence="7">Mechanosensitive channel that participates in the regulation of osmotic pressure changes within the cell, opening in response to stretch forces in the membrane lipid bilayer, without the need for other proteins. Contributes to normal resistance to hypoosmotic shock. Forms an ion channel of 1.0 nanosiemens conductance with a slight preference for anions.</text>
</comment>
<dbReference type="InterPro" id="IPR006685">
    <property type="entry name" value="MscS_channel_2nd"/>
</dbReference>
<keyword evidence="3" id="KW-1003">Cell membrane</keyword>
<dbReference type="InterPro" id="IPR006686">
    <property type="entry name" value="MscS_channel_CS"/>
</dbReference>
<dbReference type="Gene3D" id="1.10.287.1260">
    <property type="match status" value="1"/>
</dbReference>
<evidence type="ECO:0000259" key="10">
    <source>
        <dbReference type="Pfam" id="PF21088"/>
    </source>
</evidence>
<comment type="caution">
    <text evidence="7">Lacks conserved residue(s) required for the propagation of feature annotation.</text>
</comment>
<dbReference type="AlphaFoldDB" id="A0A2Z5T8J0"/>
<evidence type="ECO:0000313" key="11">
    <source>
        <dbReference type="EMBL" id="BBA84966.1"/>
    </source>
</evidence>
<evidence type="ECO:0000256" key="5">
    <source>
        <dbReference type="ARBA" id="ARBA00022989"/>
    </source>
</evidence>
<feature type="domain" description="Mechanosensitive ion channel MscS C-terminal" evidence="9">
    <location>
        <begin position="186"/>
        <end position="265"/>
    </location>
</feature>
<sequence>MKIYKILKNIEILRLFLHYKSLFLEYVFNSIIASFTLFIGVSLSDYLSGFIIKILRIRKIEETVLSFLHTLIRYSIIIFTLIITLNTLGIQTSSILTVIGAAGLAIGLALQGSLSNLAAGMLLVSFRHFRVGDFVDLSGISGIVLSVQLFSTTLRTLDGRIVVVPNNRILLGNIINFSTEPNKLIDVIISIDRDSNIKFVKDNVHEELRKEKYIIFDLPPLVQIVSISPSSIEVSIRAWVRRENIRIAVSNILERINNMFKNKGILPPCVKTKHIIIKNENNC</sequence>
<accession>A0A2Z5T8J0</accession>
<dbReference type="Pfam" id="PF00924">
    <property type="entry name" value="MS_channel_2nd"/>
    <property type="match status" value="1"/>
</dbReference>
<dbReference type="InterPro" id="IPR045275">
    <property type="entry name" value="MscS_archaea/bacteria_type"/>
</dbReference>
<keyword evidence="7" id="KW-0813">Transport</keyword>
<dbReference type="PROSITE" id="PS01246">
    <property type="entry name" value="UPF0003"/>
    <property type="match status" value="1"/>
</dbReference>
<organism evidence="11 12">
    <name type="scientific">endosymbiont of Rhynchophorus ferrugineus</name>
    <dbReference type="NCBI Taxonomy" id="1972133"/>
    <lineage>
        <taxon>Bacteria</taxon>
        <taxon>Pseudomonadati</taxon>
        <taxon>Pseudomonadota</taxon>
        <taxon>Gammaproteobacteria</taxon>
        <taxon>Candidatus Nardonella</taxon>
    </lineage>
</organism>
<dbReference type="Pfam" id="PF21088">
    <property type="entry name" value="MS_channel_1st"/>
    <property type="match status" value="1"/>
</dbReference>
<keyword evidence="7" id="KW-0997">Cell inner membrane</keyword>
<dbReference type="Gene3D" id="3.30.70.100">
    <property type="match status" value="1"/>
</dbReference>